<evidence type="ECO:0000256" key="4">
    <source>
        <dbReference type="ARBA" id="ARBA00022527"/>
    </source>
</evidence>
<evidence type="ECO:0000256" key="6">
    <source>
        <dbReference type="ARBA" id="ARBA00022741"/>
    </source>
</evidence>
<dbReference type="InterPro" id="IPR004041">
    <property type="entry name" value="NAF_dom"/>
</dbReference>
<keyword evidence="4" id="KW-0723">Serine/threonine-protein kinase</keyword>
<dbReference type="GO" id="GO:0005524">
    <property type="term" value="F:ATP binding"/>
    <property type="evidence" value="ECO:0007669"/>
    <property type="project" value="UniProtKB-KW"/>
</dbReference>
<keyword evidence="7" id="KW-0418">Kinase</keyword>
<comment type="catalytic activity">
    <reaction evidence="10">
        <text>L-threonyl-[protein] + ATP = O-phospho-L-threonyl-[protein] + ADP + H(+)</text>
        <dbReference type="Rhea" id="RHEA:46608"/>
        <dbReference type="Rhea" id="RHEA-COMP:11060"/>
        <dbReference type="Rhea" id="RHEA-COMP:11605"/>
        <dbReference type="ChEBI" id="CHEBI:15378"/>
        <dbReference type="ChEBI" id="CHEBI:30013"/>
        <dbReference type="ChEBI" id="CHEBI:30616"/>
        <dbReference type="ChEBI" id="CHEBI:61977"/>
        <dbReference type="ChEBI" id="CHEBI:456216"/>
        <dbReference type="EC" id="2.7.11.1"/>
    </reaction>
</comment>
<evidence type="ECO:0000313" key="14">
    <source>
        <dbReference type="Proteomes" id="UP000594263"/>
    </source>
</evidence>
<dbReference type="PANTHER" id="PTHR43895:SF28">
    <property type="entry name" value="CBL-INTERACTING SERINE_THREONINE-PROTEIN KINASE 15"/>
    <property type="match status" value="1"/>
</dbReference>
<comment type="cofactor">
    <cofactor evidence="1">
        <name>Mn(2+)</name>
        <dbReference type="ChEBI" id="CHEBI:29035"/>
    </cofactor>
</comment>
<feature type="domain" description="NAF" evidence="12">
    <location>
        <begin position="93"/>
        <end position="117"/>
    </location>
</feature>
<evidence type="ECO:0000256" key="11">
    <source>
        <dbReference type="ARBA" id="ARBA00048679"/>
    </source>
</evidence>
<accession>A0A7N0ZUQ9</accession>
<sequence length="232" mass="26426">MEMYRRISKGDYNCPNWISPEARRLLSKMLDPNPKTRVSVSAIMDNPWFRKGLDTEPLKAMAEPLESAPVTADDICKASGAGDQCTWAKLDKSKLNHLNAFDIISLSPGFDLSGLFSDNSNIIKDEVQFTSMQPASTIISKLEDVAKQLQLKITKKDGGLLRLERPEDYRNEPLSIHAEIFEFTSVFHLVELKKYGGDTLEFNKLLEEDIRPALRDIIWAWRGDQRTQERLP</sequence>
<evidence type="ECO:0000256" key="1">
    <source>
        <dbReference type="ARBA" id="ARBA00001936"/>
    </source>
</evidence>
<dbReference type="InterPro" id="IPR018451">
    <property type="entry name" value="NAF/FISL_domain"/>
</dbReference>
<evidence type="ECO:0000313" key="13">
    <source>
        <dbReference type="EnsemblPlants" id="Kaladp0039s0130.1.v1.1.CDS.1"/>
    </source>
</evidence>
<protein>
    <recommendedName>
        <fullName evidence="3">non-specific serine/threonine protein kinase</fullName>
        <ecNumber evidence="3">2.7.11.1</ecNumber>
    </recommendedName>
</protein>
<dbReference type="FunFam" id="3.30.310.80:FF:000005">
    <property type="entry name" value="Non-specific serine/threonine protein kinase"/>
    <property type="match status" value="1"/>
</dbReference>
<dbReference type="AlphaFoldDB" id="A0A7N0ZUQ9"/>
<evidence type="ECO:0000256" key="8">
    <source>
        <dbReference type="ARBA" id="ARBA00022840"/>
    </source>
</evidence>
<dbReference type="OMA" id="HENIMKM"/>
<keyword evidence="6" id="KW-0547">Nucleotide-binding</keyword>
<dbReference type="PROSITE" id="PS50816">
    <property type="entry name" value="NAF"/>
    <property type="match status" value="1"/>
</dbReference>
<evidence type="ECO:0000256" key="2">
    <source>
        <dbReference type="ARBA" id="ARBA00006234"/>
    </source>
</evidence>
<evidence type="ECO:0000256" key="5">
    <source>
        <dbReference type="ARBA" id="ARBA00022679"/>
    </source>
</evidence>
<dbReference type="Gramene" id="Kaladp0039s0130.1.v1.1">
    <property type="protein sequence ID" value="Kaladp0039s0130.1.v1.1.CDS.1"/>
    <property type="gene ID" value="Kaladp0039s0130.v1.1"/>
</dbReference>
<dbReference type="InterPro" id="IPR011009">
    <property type="entry name" value="Kinase-like_dom_sf"/>
</dbReference>
<evidence type="ECO:0000256" key="10">
    <source>
        <dbReference type="ARBA" id="ARBA00047899"/>
    </source>
</evidence>
<keyword evidence="8" id="KW-0067">ATP-binding</keyword>
<organism evidence="13 14">
    <name type="scientific">Kalanchoe fedtschenkoi</name>
    <name type="common">Lavender scallops</name>
    <name type="synonym">South American air plant</name>
    <dbReference type="NCBI Taxonomy" id="63787"/>
    <lineage>
        <taxon>Eukaryota</taxon>
        <taxon>Viridiplantae</taxon>
        <taxon>Streptophyta</taxon>
        <taxon>Embryophyta</taxon>
        <taxon>Tracheophyta</taxon>
        <taxon>Spermatophyta</taxon>
        <taxon>Magnoliopsida</taxon>
        <taxon>eudicotyledons</taxon>
        <taxon>Gunneridae</taxon>
        <taxon>Pentapetalae</taxon>
        <taxon>Saxifragales</taxon>
        <taxon>Crassulaceae</taxon>
        <taxon>Kalanchoe</taxon>
    </lineage>
</organism>
<evidence type="ECO:0000256" key="7">
    <source>
        <dbReference type="ARBA" id="ARBA00022777"/>
    </source>
</evidence>
<comment type="catalytic activity">
    <reaction evidence="11">
        <text>L-seryl-[protein] + ATP = O-phospho-L-seryl-[protein] + ADP + H(+)</text>
        <dbReference type="Rhea" id="RHEA:17989"/>
        <dbReference type="Rhea" id="RHEA-COMP:9863"/>
        <dbReference type="Rhea" id="RHEA-COMP:11604"/>
        <dbReference type="ChEBI" id="CHEBI:15378"/>
        <dbReference type="ChEBI" id="CHEBI:29999"/>
        <dbReference type="ChEBI" id="CHEBI:30616"/>
        <dbReference type="ChEBI" id="CHEBI:83421"/>
        <dbReference type="ChEBI" id="CHEBI:456216"/>
        <dbReference type="EC" id="2.7.11.1"/>
    </reaction>
</comment>
<proteinExistence type="inferred from homology"/>
<dbReference type="SUPFAM" id="SSF56112">
    <property type="entry name" value="Protein kinase-like (PK-like)"/>
    <property type="match status" value="1"/>
</dbReference>
<evidence type="ECO:0000256" key="3">
    <source>
        <dbReference type="ARBA" id="ARBA00012513"/>
    </source>
</evidence>
<dbReference type="GO" id="GO:0004674">
    <property type="term" value="F:protein serine/threonine kinase activity"/>
    <property type="evidence" value="ECO:0007669"/>
    <property type="project" value="UniProtKB-KW"/>
</dbReference>
<name>A0A7N0ZUQ9_KALFE</name>
<dbReference type="Gene3D" id="3.30.310.80">
    <property type="entry name" value="Kinase associated domain 1, KA1"/>
    <property type="match status" value="1"/>
</dbReference>
<dbReference type="PANTHER" id="PTHR43895">
    <property type="entry name" value="CALCIUM/CALMODULIN-DEPENDENT PROTEIN KINASE KINASE-RELATED"/>
    <property type="match status" value="1"/>
</dbReference>
<evidence type="ECO:0000259" key="12">
    <source>
        <dbReference type="PROSITE" id="PS50816"/>
    </source>
</evidence>
<dbReference type="Pfam" id="PF03822">
    <property type="entry name" value="NAF"/>
    <property type="match status" value="1"/>
</dbReference>
<comment type="similarity">
    <text evidence="2">Belongs to the protein kinase superfamily. CAMK Ser/Thr protein kinase family. SNF1 subfamily.</text>
</comment>
<dbReference type="EC" id="2.7.11.1" evidence="3"/>
<reference evidence="13" key="1">
    <citation type="submission" date="2021-01" db="UniProtKB">
        <authorList>
            <consortium name="EnsemblPlants"/>
        </authorList>
    </citation>
    <scope>IDENTIFICATION</scope>
</reference>
<keyword evidence="14" id="KW-1185">Reference proteome</keyword>
<dbReference type="CDD" id="cd12195">
    <property type="entry name" value="CIPK_C"/>
    <property type="match status" value="1"/>
</dbReference>
<dbReference type="EnsemblPlants" id="Kaladp0039s0130.1.v1.1">
    <property type="protein sequence ID" value="Kaladp0039s0130.1.v1.1.CDS.1"/>
    <property type="gene ID" value="Kaladp0039s0130.v1.1"/>
</dbReference>
<dbReference type="Proteomes" id="UP000594263">
    <property type="component" value="Unplaced"/>
</dbReference>
<keyword evidence="5" id="KW-0808">Transferase</keyword>
<dbReference type="Gene3D" id="1.10.510.10">
    <property type="entry name" value="Transferase(Phosphotransferase) domain 1"/>
    <property type="match status" value="1"/>
</dbReference>
<evidence type="ECO:0000256" key="9">
    <source>
        <dbReference type="ARBA" id="ARBA00023211"/>
    </source>
</evidence>
<keyword evidence="9" id="KW-0464">Manganese</keyword>
<dbReference type="GO" id="GO:0007165">
    <property type="term" value="P:signal transduction"/>
    <property type="evidence" value="ECO:0007669"/>
    <property type="project" value="InterPro"/>
</dbReference>